<evidence type="ECO:0000259" key="2">
    <source>
        <dbReference type="PROSITE" id="PS51898"/>
    </source>
</evidence>
<organism evidence="3 4">
    <name type="scientific">Noviherbaspirillum album</name>
    <dbReference type="NCBI Taxonomy" id="3080276"/>
    <lineage>
        <taxon>Bacteria</taxon>
        <taxon>Pseudomonadati</taxon>
        <taxon>Pseudomonadota</taxon>
        <taxon>Betaproteobacteria</taxon>
        <taxon>Burkholderiales</taxon>
        <taxon>Oxalobacteraceae</taxon>
        <taxon>Noviherbaspirillum</taxon>
    </lineage>
</organism>
<dbReference type="PROSITE" id="PS51898">
    <property type="entry name" value="TYR_RECOMBINASE"/>
    <property type="match status" value="1"/>
</dbReference>
<evidence type="ECO:0000313" key="4">
    <source>
        <dbReference type="Proteomes" id="UP001352263"/>
    </source>
</evidence>
<keyword evidence="1" id="KW-0233">DNA recombination</keyword>
<evidence type="ECO:0000313" key="3">
    <source>
        <dbReference type="EMBL" id="MEC4720501.1"/>
    </source>
</evidence>
<protein>
    <submittedName>
        <fullName evidence="3">Site-specific integrase</fullName>
    </submittedName>
</protein>
<evidence type="ECO:0000256" key="1">
    <source>
        <dbReference type="ARBA" id="ARBA00023172"/>
    </source>
</evidence>
<dbReference type="EMBL" id="JAWIIV010000011">
    <property type="protein sequence ID" value="MEC4720501.1"/>
    <property type="molecule type" value="Genomic_DNA"/>
</dbReference>
<comment type="caution">
    <text evidence="3">The sequence shown here is derived from an EMBL/GenBank/DDBJ whole genome shotgun (WGS) entry which is preliminary data.</text>
</comment>
<reference evidence="3 4" key="1">
    <citation type="submission" date="2023-10" db="EMBL/GenBank/DDBJ databases">
        <title>Noviherbaspirillum sp. CPCC 100848 genome assembly.</title>
        <authorList>
            <person name="Li X.Y."/>
            <person name="Fang X.M."/>
        </authorList>
    </citation>
    <scope>NUCLEOTIDE SEQUENCE [LARGE SCALE GENOMIC DNA]</scope>
    <source>
        <strain evidence="3 4">CPCC 100848</strain>
    </source>
</reference>
<feature type="domain" description="Tyr recombinase" evidence="2">
    <location>
        <begin position="157"/>
        <end position="355"/>
    </location>
</feature>
<dbReference type="SUPFAM" id="SSF56349">
    <property type="entry name" value="DNA breaking-rejoining enzymes"/>
    <property type="match status" value="1"/>
</dbReference>
<dbReference type="Gene3D" id="1.10.443.10">
    <property type="entry name" value="Intergrase catalytic core"/>
    <property type="match status" value="1"/>
</dbReference>
<proteinExistence type="predicted"/>
<sequence>MHTTHIPVTRSLFDDDCYTYEKKLRESFEAWVRSRKGNRSGDRSQRELREESMVVYREMWDAFTAFCAQRQLGLQDILPEDLDSFLMSRGTGHDSTRPLVRTKGDELSLRYARRYLFLIDRITCLQARVAGIEANRAAQKLLERPEYRYANAEDKNPIPEYLTTAQVKRLIAHVTQIYDNADGGAPISWKEARNRSAVAMMLGAGLSPGDVRAVDVSGIVVDGGRKAGLPWKIHVPGNGNSPPRDTPIAEWAGRQLAFWLSVRGQQKIQGDRLFPSSSSGTAWSHTGCFESCKAVLQAAGLGDATGGLFMLRHSFALRQLSKGKTEVEVARYLGLTDVNSMRRYRGILVSPADVV</sequence>
<keyword evidence="4" id="KW-1185">Reference proteome</keyword>
<dbReference type="InterPro" id="IPR002104">
    <property type="entry name" value="Integrase_catalytic"/>
</dbReference>
<dbReference type="Proteomes" id="UP001352263">
    <property type="component" value="Unassembled WGS sequence"/>
</dbReference>
<dbReference type="RefSeq" id="WP_326507219.1">
    <property type="nucleotide sequence ID" value="NZ_JAWIIV010000011.1"/>
</dbReference>
<gene>
    <name evidence="3" type="ORF">RY831_15165</name>
</gene>
<dbReference type="CDD" id="cd00397">
    <property type="entry name" value="DNA_BRE_C"/>
    <property type="match status" value="1"/>
</dbReference>
<dbReference type="InterPro" id="IPR013762">
    <property type="entry name" value="Integrase-like_cat_sf"/>
</dbReference>
<dbReference type="InterPro" id="IPR011010">
    <property type="entry name" value="DNA_brk_join_enz"/>
</dbReference>
<name>A0ABU6JAN3_9BURK</name>
<accession>A0ABU6JAN3</accession>